<dbReference type="SMART" id="SM00450">
    <property type="entry name" value="RHOD"/>
    <property type="match status" value="1"/>
</dbReference>
<feature type="domain" description="Rhodanese" evidence="7">
    <location>
        <begin position="450"/>
        <end position="530"/>
    </location>
</feature>
<comment type="caution">
    <text evidence="8">The sequence shown here is derived from an EMBL/GenBank/DDBJ whole genome shotgun (WGS) entry which is preliminary data.</text>
</comment>
<evidence type="ECO:0000256" key="2">
    <source>
        <dbReference type="ARBA" id="ARBA00009130"/>
    </source>
</evidence>
<dbReference type="PANTHER" id="PTHR43429">
    <property type="entry name" value="PYRIDINE NUCLEOTIDE-DISULFIDE OXIDOREDUCTASE DOMAIN-CONTAINING"/>
    <property type="match status" value="1"/>
</dbReference>
<evidence type="ECO:0000259" key="7">
    <source>
        <dbReference type="PROSITE" id="PS50206"/>
    </source>
</evidence>
<evidence type="ECO:0000313" key="9">
    <source>
        <dbReference type="Proteomes" id="UP000823638"/>
    </source>
</evidence>
<dbReference type="InterPro" id="IPR050260">
    <property type="entry name" value="FAD-bd_OxRdtase"/>
</dbReference>
<dbReference type="Gene3D" id="3.40.250.10">
    <property type="entry name" value="Rhodanese-like domain"/>
    <property type="match status" value="1"/>
</dbReference>
<dbReference type="SUPFAM" id="SSF51905">
    <property type="entry name" value="FAD/NAD(P)-binding domain"/>
    <property type="match status" value="2"/>
</dbReference>
<dbReference type="InterPro" id="IPR023753">
    <property type="entry name" value="FAD/NAD-binding_dom"/>
</dbReference>
<dbReference type="InterPro" id="IPR004099">
    <property type="entry name" value="Pyr_nucl-diS_OxRdtase_dimer"/>
</dbReference>
<dbReference type="GO" id="GO:0016491">
    <property type="term" value="F:oxidoreductase activity"/>
    <property type="evidence" value="ECO:0007669"/>
    <property type="project" value="UniProtKB-KW"/>
</dbReference>
<reference evidence="8" key="1">
    <citation type="submission" date="2020-10" db="EMBL/GenBank/DDBJ databases">
        <authorList>
            <person name="Gilroy R."/>
        </authorList>
    </citation>
    <scope>NUCLEOTIDE SEQUENCE</scope>
    <source>
        <strain evidence="8">10532</strain>
    </source>
</reference>
<dbReference type="EMBL" id="JADIMM010000076">
    <property type="protein sequence ID" value="MBO8457747.1"/>
    <property type="molecule type" value="Genomic_DNA"/>
</dbReference>
<protein>
    <submittedName>
        <fullName evidence="8">FAD-dependent oxidoreductase</fullName>
    </submittedName>
</protein>
<dbReference type="Proteomes" id="UP000823638">
    <property type="component" value="Unassembled WGS sequence"/>
</dbReference>
<keyword evidence="3" id="KW-0285">Flavoprotein</keyword>
<evidence type="ECO:0000256" key="5">
    <source>
        <dbReference type="ARBA" id="ARBA00023002"/>
    </source>
</evidence>
<dbReference type="InterPro" id="IPR016156">
    <property type="entry name" value="FAD/NAD-linked_Rdtase_dimer_sf"/>
</dbReference>
<dbReference type="InterPro" id="IPR036188">
    <property type="entry name" value="FAD/NAD-bd_sf"/>
</dbReference>
<dbReference type="Pfam" id="PF07992">
    <property type="entry name" value="Pyr_redox_2"/>
    <property type="match status" value="1"/>
</dbReference>
<dbReference type="SUPFAM" id="SSF55424">
    <property type="entry name" value="FAD/NAD-linked reductases, dimerisation (C-terminal) domain"/>
    <property type="match status" value="1"/>
</dbReference>
<evidence type="ECO:0000256" key="3">
    <source>
        <dbReference type="ARBA" id="ARBA00022630"/>
    </source>
</evidence>
<keyword evidence="5" id="KW-0560">Oxidoreductase</keyword>
<evidence type="ECO:0000256" key="4">
    <source>
        <dbReference type="ARBA" id="ARBA00022827"/>
    </source>
</evidence>
<evidence type="ECO:0000256" key="6">
    <source>
        <dbReference type="ARBA" id="ARBA00023284"/>
    </source>
</evidence>
<gene>
    <name evidence="8" type="ORF">IAA81_05915</name>
</gene>
<dbReference type="InterPro" id="IPR001763">
    <property type="entry name" value="Rhodanese-like_dom"/>
</dbReference>
<dbReference type="Pfam" id="PF00581">
    <property type="entry name" value="Rhodanese"/>
    <property type="match status" value="1"/>
</dbReference>
<dbReference type="InterPro" id="IPR036873">
    <property type="entry name" value="Rhodanese-like_dom_sf"/>
</dbReference>
<dbReference type="PRINTS" id="PR00469">
    <property type="entry name" value="PNDRDTASEII"/>
</dbReference>
<accession>A0A9D9HPE9</accession>
<dbReference type="SUPFAM" id="SSF52821">
    <property type="entry name" value="Rhodanese/Cell cycle control phosphatase"/>
    <property type="match status" value="1"/>
</dbReference>
<dbReference type="PANTHER" id="PTHR43429:SF1">
    <property type="entry name" value="NAD(P)H SULFUR OXIDOREDUCTASE (COA-DEPENDENT)"/>
    <property type="match status" value="1"/>
</dbReference>
<proteinExistence type="inferred from homology"/>
<evidence type="ECO:0000256" key="1">
    <source>
        <dbReference type="ARBA" id="ARBA00001974"/>
    </source>
</evidence>
<dbReference type="PRINTS" id="PR00368">
    <property type="entry name" value="FADPNR"/>
</dbReference>
<comment type="cofactor">
    <cofactor evidence="1">
        <name>FAD</name>
        <dbReference type="ChEBI" id="CHEBI:57692"/>
    </cofactor>
</comment>
<dbReference type="Gene3D" id="3.50.50.60">
    <property type="entry name" value="FAD/NAD(P)-binding domain"/>
    <property type="match status" value="2"/>
</dbReference>
<sequence>MKVLIIGGVAGGATAAARLRRLDESAEIIMFERGDYISFANCGLPYYIGGEITDKGALTVQTPESFKSRLNIDVRVRETVTAINRKEKTLTVQKADGSIYTESYDKLLVTPGAAPVKLPLEGIDAPNVFTLRNIPDTYKIDEFISRNKPKTAAIIGGGFIGLEMAENLKRRGLEVTVIEAAPQIAAVLDEDTVCDLQNYLVTQGITVKTNVKLNSIGETGCDMVLVSVGVKPESELAVSCGLETGIKGAIIVDEYLRTSDPDIYAAGDAVQIKNFVTGGDGYVPLAGPANKQARIAADNIAGGNSTYKGTQGTSVLKVFGMAAAATGLNERAAKAGGIPYDKVFLYSANHATYYPGAEFMNLKVIFDTTNGRILGAQAVGSGGVDKRIDVLATAIRGGMRASDLCDLELAYAPPFSSAKDPVNMAGYVIENLMTGKVKQIHWHQVDELTGTPGLQRIDVRPAEAYAGGTIPGAVSIPLTELRNRLGELDKNRPVYVSCQTGLNSYIACRILTGHGFNAVNLAGGYRLYDSVRRAKNN</sequence>
<organism evidence="8 9">
    <name type="scientific">Candidatus Gallitreponema excrementavium</name>
    <dbReference type="NCBI Taxonomy" id="2840840"/>
    <lineage>
        <taxon>Bacteria</taxon>
        <taxon>Pseudomonadati</taxon>
        <taxon>Spirochaetota</taxon>
        <taxon>Spirochaetia</taxon>
        <taxon>Spirochaetales</taxon>
        <taxon>Candidatus Gallitreponema</taxon>
    </lineage>
</organism>
<keyword evidence="6" id="KW-0676">Redox-active center</keyword>
<name>A0A9D9HPE9_9SPIR</name>
<keyword evidence="4" id="KW-0274">FAD</keyword>
<dbReference type="Pfam" id="PF02852">
    <property type="entry name" value="Pyr_redox_dim"/>
    <property type="match status" value="1"/>
</dbReference>
<comment type="similarity">
    <text evidence="2">Belongs to the class-III pyridine nucleotide-disulfide oxidoreductase family.</text>
</comment>
<evidence type="ECO:0000313" key="8">
    <source>
        <dbReference type="EMBL" id="MBO8457747.1"/>
    </source>
</evidence>
<dbReference type="PROSITE" id="PS50206">
    <property type="entry name" value="RHODANESE_3"/>
    <property type="match status" value="1"/>
</dbReference>
<dbReference type="AlphaFoldDB" id="A0A9D9HPE9"/>
<reference evidence="8" key="2">
    <citation type="journal article" date="2021" name="PeerJ">
        <title>Extensive microbial diversity within the chicken gut microbiome revealed by metagenomics and culture.</title>
        <authorList>
            <person name="Gilroy R."/>
            <person name="Ravi A."/>
            <person name="Getino M."/>
            <person name="Pursley I."/>
            <person name="Horton D.L."/>
            <person name="Alikhan N.F."/>
            <person name="Baker D."/>
            <person name="Gharbi K."/>
            <person name="Hall N."/>
            <person name="Watson M."/>
            <person name="Adriaenssens E.M."/>
            <person name="Foster-Nyarko E."/>
            <person name="Jarju S."/>
            <person name="Secka A."/>
            <person name="Antonio M."/>
            <person name="Oren A."/>
            <person name="Chaudhuri R.R."/>
            <person name="La Ragione R."/>
            <person name="Hildebrand F."/>
            <person name="Pallen M.J."/>
        </authorList>
    </citation>
    <scope>NUCLEOTIDE SEQUENCE</scope>
    <source>
        <strain evidence="8">10532</strain>
    </source>
</reference>